<evidence type="ECO:0000259" key="7">
    <source>
        <dbReference type="PROSITE" id="PS51462"/>
    </source>
</evidence>
<keyword evidence="3" id="KW-0479">Metal-binding</keyword>
<dbReference type="InterPro" id="IPR045121">
    <property type="entry name" value="CoAse"/>
</dbReference>
<keyword evidence="5" id="KW-0460">Magnesium</keyword>
<evidence type="ECO:0000256" key="2">
    <source>
        <dbReference type="ARBA" id="ARBA00001946"/>
    </source>
</evidence>
<evidence type="ECO:0000256" key="5">
    <source>
        <dbReference type="ARBA" id="ARBA00022842"/>
    </source>
</evidence>
<dbReference type="PANTHER" id="PTHR12992">
    <property type="entry name" value="NUDIX HYDROLASE"/>
    <property type="match status" value="1"/>
</dbReference>
<evidence type="ECO:0000256" key="6">
    <source>
        <dbReference type="ARBA" id="ARBA00023211"/>
    </source>
</evidence>
<name>A0A2A4GAN9_9FLAO</name>
<evidence type="ECO:0000256" key="4">
    <source>
        <dbReference type="ARBA" id="ARBA00022801"/>
    </source>
</evidence>
<dbReference type="RefSeq" id="WP_097440319.1">
    <property type="nucleotide sequence ID" value="NZ_KZ300476.1"/>
</dbReference>
<protein>
    <submittedName>
        <fullName evidence="8">Coenzyme A pyrophosphatase</fullName>
    </submittedName>
</protein>
<dbReference type="GO" id="GO:0010945">
    <property type="term" value="F:coenzyme A diphosphatase activity"/>
    <property type="evidence" value="ECO:0007669"/>
    <property type="project" value="InterPro"/>
</dbReference>
<organism evidence="8 9">
    <name type="scientific">Sediminicola luteus</name>
    <dbReference type="NCBI Taxonomy" id="319238"/>
    <lineage>
        <taxon>Bacteria</taxon>
        <taxon>Pseudomonadati</taxon>
        <taxon>Bacteroidota</taxon>
        <taxon>Flavobacteriia</taxon>
        <taxon>Flavobacteriales</taxon>
        <taxon>Flavobacteriaceae</taxon>
        <taxon>Sediminicola</taxon>
    </lineage>
</organism>
<gene>
    <name evidence="8" type="ORF">B7P33_07775</name>
</gene>
<dbReference type="EMBL" id="NBWU01000002">
    <property type="protein sequence ID" value="PCE65040.1"/>
    <property type="molecule type" value="Genomic_DNA"/>
</dbReference>
<comment type="cofactor">
    <cofactor evidence="1">
        <name>Mn(2+)</name>
        <dbReference type="ChEBI" id="CHEBI:29035"/>
    </cofactor>
</comment>
<sequence>MEFNVFLEQLPKIKNLPLPGLSAHAKMVPPLRRRDLEHMTVPEQAKRAGVMALCYPNESGNTMLLLILRKTYKGVHANQIGFPGGKVEMDDRHIQDTALRETFEEVGVPVNEIRLVRELSDVYIPPSNFLVTPFLGWCAAEPRFIIQESEVEALVKVPLTEFLAVESVQERELSTSYANTMKVPAFILQDHVVWGATAMMLSEIRDLWFRAQ</sequence>
<dbReference type="Proteomes" id="UP000219559">
    <property type="component" value="Unassembled WGS sequence"/>
</dbReference>
<dbReference type="Gene3D" id="3.90.79.10">
    <property type="entry name" value="Nucleoside Triphosphate Pyrophosphohydrolase"/>
    <property type="match status" value="1"/>
</dbReference>
<keyword evidence="4" id="KW-0378">Hydrolase</keyword>
<dbReference type="AlphaFoldDB" id="A0A2A4GAN9"/>
<reference evidence="8 9" key="1">
    <citation type="submission" date="2017-04" db="EMBL/GenBank/DDBJ databases">
        <title>A new member of the family Flavobacteriaceae isolated from ascidians.</title>
        <authorList>
            <person name="Chen L."/>
        </authorList>
    </citation>
    <scope>NUCLEOTIDE SEQUENCE [LARGE SCALE GENOMIC DNA]</scope>
    <source>
        <strain evidence="8 9">HQA918</strain>
    </source>
</reference>
<dbReference type="InterPro" id="IPR000086">
    <property type="entry name" value="NUDIX_hydrolase_dom"/>
</dbReference>
<dbReference type="InterPro" id="IPR015797">
    <property type="entry name" value="NUDIX_hydrolase-like_dom_sf"/>
</dbReference>
<evidence type="ECO:0000256" key="1">
    <source>
        <dbReference type="ARBA" id="ARBA00001936"/>
    </source>
</evidence>
<dbReference type="SUPFAM" id="SSF55811">
    <property type="entry name" value="Nudix"/>
    <property type="match status" value="1"/>
</dbReference>
<keyword evidence="9" id="KW-1185">Reference proteome</keyword>
<dbReference type="GO" id="GO:0046872">
    <property type="term" value="F:metal ion binding"/>
    <property type="evidence" value="ECO:0007669"/>
    <property type="project" value="UniProtKB-KW"/>
</dbReference>
<comment type="caution">
    <text evidence="8">The sequence shown here is derived from an EMBL/GenBank/DDBJ whole genome shotgun (WGS) entry which is preliminary data.</text>
</comment>
<dbReference type="Pfam" id="PF00293">
    <property type="entry name" value="NUDIX"/>
    <property type="match status" value="1"/>
</dbReference>
<dbReference type="PANTHER" id="PTHR12992:SF11">
    <property type="entry name" value="MITOCHONDRIAL COENZYME A DIPHOSPHATASE NUDT8"/>
    <property type="match status" value="1"/>
</dbReference>
<proteinExistence type="predicted"/>
<feature type="domain" description="Nudix hydrolase" evidence="7">
    <location>
        <begin position="45"/>
        <end position="185"/>
    </location>
</feature>
<dbReference type="CDD" id="cd03426">
    <property type="entry name" value="NUDIX_CoAse_Nudt7"/>
    <property type="match status" value="1"/>
</dbReference>
<dbReference type="OrthoDB" id="9802805at2"/>
<accession>A0A2A4GAN9</accession>
<evidence type="ECO:0000256" key="3">
    <source>
        <dbReference type="ARBA" id="ARBA00022723"/>
    </source>
</evidence>
<comment type="cofactor">
    <cofactor evidence="2">
        <name>Mg(2+)</name>
        <dbReference type="ChEBI" id="CHEBI:18420"/>
    </cofactor>
</comment>
<evidence type="ECO:0000313" key="9">
    <source>
        <dbReference type="Proteomes" id="UP000219559"/>
    </source>
</evidence>
<evidence type="ECO:0000313" key="8">
    <source>
        <dbReference type="EMBL" id="PCE65040.1"/>
    </source>
</evidence>
<dbReference type="PROSITE" id="PS51462">
    <property type="entry name" value="NUDIX"/>
    <property type="match status" value="1"/>
</dbReference>
<keyword evidence="6" id="KW-0464">Manganese</keyword>